<dbReference type="RefSeq" id="WP_093841728.1">
    <property type="nucleotide sequence ID" value="NZ_FOLM01000030.1"/>
</dbReference>
<dbReference type="STRING" id="910347.SAMN05421773_13032"/>
<evidence type="ECO:0000313" key="2">
    <source>
        <dbReference type="EMBL" id="SFD78497.1"/>
    </source>
</evidence>
<gene>
    <name evidence="2" type="ORF">SAMN05421773_13032</name>
</gene>
<keyword evidence="3" id="KW-1185">Reference proteome</keyword>
<protein>
    <submittedName>
        <fullName evidence="2">Uncharacterized protein</fullName>
    </submittedName>
</protein>
<keyword evidence="1" id="KW-1133">Transmembrane helix</keyword>
<keyword evidence="1" id="KW-0472">Membrane</keyword>
<keyword evidence="1" id="KW-0812">Transmembrane</keyword>
<reference evidence="2 3" key="1">
    <citation type="submission" date="2016-10" db="EMBL/GenBank/DDBJ databases">
        <authorList>
            <person name="de Groot N.N."/>
        </authorList>
    </citation>
    <scope>NUCLEOTIDE SEQUENCE [LARGE SCALE GENOMIC DNA]</scope>
    <source>
        <strain evidence="2 3">CGMCC 4.5739</strain>
    </source>
</reference>
<dbReference type="Proteomes" id="UP000199207">
    <property type="component" value="Unassembled WGS sequence"/>
</dbReference>
<feature type="transmembrane region" description="Helical" evidence="1">
    <location>
        <begin position="30"/>
        <end position="48"/>
    </location>
</feature>
<name>A0A1I1V666_9ACTN</name>
<evidence type="ECO:0000256" key="1">
    <source>
        <dbReference type="SAM" id="Phobius"/>
    </source>
</evidence>
<organism evidence="2 3">
    <name type="scientific">Streptomyces aidingensis</name>
    <dbReference type="NCBI Taxonomy" id="910347"/>
    <lineage>
        <taxon>Bacteria</taxon>
        <taxon>Bacillati</taxon>
        <taxon>Actinomycetota</taxon>
        <taxon>Actinomycetes</taxon>
        <taxon>Kitasatosporales</taxon>
        <taxon>Streptomycetaceae</taxon>
        <taxon>Streptomyces</taxon>
    </lineage>
</organism>
<dbReference type="OrthoDB" id="4314832at2"/>
<dbReference type="AlphaFoldDB" id="A0A1I1V666"/>
<feature type="transmembrane region" description="Helical" evidence="1">
    <location>
        <begin position="6"/>
        <end position="23"/>
    </location>
</feature>
<evidence type="ECO:0000313" key="3">
    <source>
        <dbReference type="Proteomes" id="UP000199207"/>
    </source>
</evidence>
<sequence>MILSVSALLLLGLLIWFLIRVRYLRWLEALICVTFGFLLARSVIAPFFEAALHAVGAFLGEIRL</sequence>
<accession>A0A1I1V666</accession>
<proteinExistence type="predicted"/>
<dbReference type="EMBL" id="FOLM01000030">
    <property type="protein sequence ID" value="SFD78497.1"/>
    <property type="molecule type" value="Genomic_DNA"/>
</dbReference>